<keyword evidence="2" id="KW-1185">Reference proteome</keyword>
<comment type="caution">
    <text evidence="1">The sequence shown here is derived from an EMBL/GenBank/DDBJ whole genome shotgun (WGS) entry which is preliminary data.</text>
</comment>
<proteinExistence type="predicted"/>
<evidence type="ECO:0000313" key="2">
    <source>
        <dbReference type="Proteomes" id="UP001175226"/>
    </source>
</evidence>
<reference evidence="1" key="1">
    <citation type="submission" date="2023-06" db="EMBL/GenBank/DDBJ databases">
        <authorList>
            <consortium name="Lawrence Berkeley National Laboratory"/>
            <person name="Ahrendt S."/>
            <person name="Sahu N."/>
            <person name="Indic B."/>
            <person name="Wong-Bajracharya J."/>
            <person name="Merenyi Z."/>
            <person name="Ke H.-M."/>
            <person name="Monk M."/>
            <person name="Kocsube S."/>
            <person name="Drula E."/>
            <person name="Lipzen A."/>
            <person name="Balint B."/>
            <person name="Henrissat B."/>
            <person name="Andreopoulos B."/>
            <person name="Martin F.M."/>
            <person name="Harder C.B."/>
            <person name="Rigling D."/>
            <person name="Ford K.L."/>
            <person name="Foster G.D."/>
            <person name="Pangilinan J."/>
            <person name="Papanicolaou A."/>
            <person name="Barry K."/>
            <person name="LaButti K."/>
            <person name="Viragh M."/>
            <person name="Koriabine M."/>
            <person name="Yan M."/>
            <person name="Riley R."/>
            <person name="Champramary S."/>
            <person name="Plett K.L."/>
            <person name="Tsai I.J."/>
            <person name="Slot J."/>
            <person name="Sipos G."/>
            <person name="Plett J."/>
            <person name="Nagy L.G."/>
            <person name="Grigoriev I.V."/>
        </authorList>
    </citation>
    <scope>NUCLEOTIDE SEQUENCE</scope>
    <source>
        <strain evidence="1">FPL87.14</strain>
    </source>
</reference>
<dbReference type="EMBL" id="JAUEPT010000139">
    <property type="protein sequence ID" value="KAK0430623.1"/>
    <property type="molecule type" value="Genomic_DNA"/>
</dbReference>
<organism evidence="1 2">
    <name type="scientific">Armillaria borealis</name>
    <dbReference type="NCBI Taxonomy" id="47425"/>
    <lineage>
        <taxon>Eukaryota</taxon>
        <taxon>Fungi</taxon>
        <taxon>Dikarya</taxon>
        <taxon>Basidiomycota</taxon>
        <taxon>Agaricomycotina</taxon>
        <taxon>Agaricomycetes</taxon>
        <taxon>Agaricomycetidae</taxon>
        <taxon>Agaricales</taxon>
        <taxon>Marasmiineae</taxon>
        <taxon>Physalacriaceae</taxon>
        <taxon>Armillaria</taxon>
    </lineage>
</organism>
<evidence type="ECO:0000313" key="1">
    <source>
        <dbReference type="EMBL" id="KAK0430623.1"/>
    </source>
</evidence>
<accession>A0AA39ME97</accession>
<dbReference type="AlphaFoldDB" id="A0AA39ME97"/>
<sequence length="352" mass="38865">MSRLHNTRMLPYHPSQQQSGMMNKIKLALCTGFLAEHANEAHSIYIMNRHVFPVLIELHDNLSDGLLASMWYFHFPGCEFSSKKKSGFQIRMNIQSASMKREGSTHIYSKGSSKTRVKVVNAQLKSDTKSILQPKPGAVKPPSTATVDNLRASYDVEVNAYGKPYFADLANLLFLLVDISQENVPYTSEPSPTLKSLRIAMDSTNFNLSLTMEFDMDATTLVDGPQSLYPASLTARQRYTGAYGVETVLFSPLSETQSAESSSHDDCDLPSIDRDVALDAFFDSLGLESEPPLQQAPSQSVLSDYFNLSSYWLSDLGTFGVSTLNFGVAFELVTVQNCTINVISDGSLTAQF</sequence>
<gene>
    <name evidence="1" type="ORF">EV421DRAFT_1932431</name>
</gene>
<dbReference type="Proteomes" id="UP001175226">
    <property type="component" value="Unassembled WGS sequence"/>
</dbReference>
<protein>
    <submittedName>
        <fullName evidence="1">Uncharacterized protein</fullName>
    </submittedName>
</protein>
<name>A0AA39ME97_9AGAR</name>